<dbReference type="Pfam" id="PF13715">
    <property type="entry name" value="CarbopepD_reg_2"/>
    <property type="match status" value="1"/>
</dbReference>
<evidence type="ECO:0000313" key="1">
    <source>
        <dbReference type="EMBL" id="RWW92303.1"/>
    </source>
</evidence>
<proteinExistence type="predicted"/>
<evidence type="ECO:0000313" key="2">
    <source>
        <dbReference type="Proteomes" id="UP000287527"/>
    </source>
</evidence>
<dbReference type="OrthoDB" id="1431099at2"/>
<dbReference type="Proteomes" id="UP000287527">
    <property type="component" value="Unassembled WGS sequence"/>
</dbReference>
<sequence>MKTKLLLLLVFILPIVAIAQGRSRQILNGRVVADSLKVEGLSVYNVSSNIGAVTDKEGGFTIYARPKDTLFFSSVTYRSVRLVLTERDVLEKPLIIRLDVNYIMLDEVVITPRTLTGQLDKDSKKTKTMLITSGIDSYKVIETDIPRPKANVNTALPSSVTGSTLTGVNFGEVYKLVFKKRKRKDAGEIYGTKDAKPFSVAVKERFTYYFFTQMLKIPKEEIGLFLNFCDKGKESYALLDPKKEFELTDYLVGKSKEYLEKDK</sequence>
<evidence type="ECO:0008006" key="3">
    <source>
        <dbReference type="Google" id="ProtNLM"/>
    </source>
</evidence>
<dbReference type="EMBL" id="SBII01000012">
    <property type="protein sequence ID" value="RWW92303.1"/>
    <property type="molecule type" value="Genomic_DNA"/>
</dbReference>
<gene>
    <name evidence="1" type="ORF">EPI11_15435</name>
</gene>
<reference evidence="1 2" key="1">
    <citation type="submission" date="2019-01" db="EMBL/GenBank/DDBJ databases">
        <title>Flavobacterium sp. nov.,isolated from freshwater.</title>
        <authorList>
            <person name="Zhang R."/>
            <person name="Du Z.-J."/>
        </authorList>
    </citation>
    <scope>NUCLEOTIDE SEQUENCE [LARGE SCALE GENOMIC DNA]</scope>
    <source>
        <strain evidence="1 2">1E403</strain>
    </source>
</reference>
<dbReference type="InterPro" id="IPR008969">
    <property type="entry name" value="CarboxyPept-like_regulatory"/>
</dbReference>
<protein>
    <recommendedName>
        <fullName evidence="3">Carboxypeptidase-like regulatory domain-containing protein</fullName>
    </recommendedName>
</protein>
<accession>A0A3S3QFL3</accession>
<organism evidence="1 2">
    <name type="scientific">Flavobacterium cerinum</name>
    <dbReference type="NCBI Taxonomy" id="2502784"/>
    <lineage>
        <taxon>Bacteria</taxon>
        <taxon>Pseudomonadati</taxon>
        <taxon>Bacteroidota</taxon>
        <taxon>Flavobacteriia</taxon>
        <taxon>Flavobacteriales</taxon>
        <taxon>Flavobacteriaceae</taxon>
        <taxon>Flavobacterium</taxon>
    </lineage>
</organism>
<comment type="caution">
    <text evidence="1">The sequence shown here is derived from an EMBL/GenBank/DDBJ whole genome shotgun (WGS) entry which is preliminary data.</text>
</comment>
<name>A0A3S3QFL3_9FLAO</name>
<dbReference type="SUPFAM" id="SSF49464">
    <property type="entry name" value="Carboxypeptidase regulatory domain-like"/>
    <property type="match status" value="1"/>
</dbReference>
<dbReference type="RefSeq" id="WP_128390884.1">
    <property type="nucleotide sequence ID" value="NZ_SBII01000012.1"/>
</dbReference>
<keyword evidence="2" id="KW-1185">Reference proteome</keyword>
<dbReference type="AlphaFoldDB" id="A0A3S3QFL3"/>